<protein>
    <submittedName>
        <fullName evidence="2">Uncharacterized protein</fullName>
    </submittedName>
</protein>
<comment type="caution">
    <text evidence="2">The sequence shown here is derived from an EMBL/GenBank/DDBJ whole genome shotgun (WGS) entry which is preliminary data.</text>
</comment>
<evidence type="ECO:0000256" key="1">
    <source>
        <dbReference type="SAM" id="MobiDB-lite"/>
    </source>
</evidence>
<accession>A0A540LRP1</accession>
<feature type="compositionally biased region" description="Polar residues" evidence="1">
    <location>
        <begin position="18"/>
        <end position="33"/>
    </location>
</feature>
<dbReference type="EMBL" id="VIEB01000492">
    <property type="protein sequence ID" value="TQD89088.1"/>
    <property type="molecule type" value="Genomic_DNA"/>
</dbReference>
<evidence type="ECO:0000313" key="2">
    <source>
        <dbReference type="EMBL" id="TQD89088.1"/>
    </source>
</evidence>
<feature type="region of interest" description="Disordered" evidence="1">
    <location>
        <begin position="1"/>
        <end position="80"/>
    </location>
</feature>
<proteinExistence type="predicted"/>
<keyword evidence="3" id="KW-1185">Reference proteome</keyword>
<dbReference type="AlphaFoldDB" id="A0A540LRP1"/>
<gene>
    <name evidence="2" type="ORF">C1H46_025376</name>
</gene>
<sequence length="153" mass="16615">MVTRIPAISRLEEKRGYESSSTNMAPSSKQVSGNDAPDNIDSEDASKSNGGEHDRKCVSDDDVSNPECEGTDGNAEAVDAGRDDLCAENVRGYSKCHDEAAGTAVEGVAFRTVPKLTMLATTRRVRDNVMWRAAATCKPRKAKRKAYFLQICI</sequence>
<reference evidence="2 3" key="1">
    <citation type="journal article" date="2019" name="G3 (Bethesda)">
        <title>Sequencing of a Wild Apple (Malus baccata) Genome Unravels the Differences Between Cultivated and Wild Apple Species Regarding Disease Resistance and Cold Tolerance.</title>
        <authorList>
            <person name="Chen X."/>
        </authorList>
    </citation>
    <scope>NUCLEOTIDE SEQUENCE [LARGE SCALE GENOMIC DNA]</scope>
    <source>
        <strain evidence="3">cv. Shandingzi</strain>
        <tissue evidence="2">Leaves</tissue>
    </source>
</reference>
<evidence type="ECO:0000313" key="3">
    <source>
        <dbReference type="Proteomes" id="UP000315295"/>
    </source>
</evidence>
<name>A0A540LRP1_MALBA</name>
<feature type="compositionally biased region" description="Basic and acidic residues" evidence="1">
    <location>
        <begin position="44"/>
        <end position="59"/>
    </location>
</feature>
<dbReference type="Proteomes" id="UP000315295">
    <property type="component" value="Unassembled WGS sequence"/>
</dbReference>
<organism evidence="2 3">
    <name type="scientific">Malus baccata</name>
    <name type="common">Siberian crab apple</name>
    <name type="synonym">Pyrus baccata</name>
    <dbReference type="NCBI Taxonomy" id="106549"/>
    <lineage>
        <taxon>Eukaryota</taxon>
        <taxon>Viridiplantae</taxon>
        <taxon>Streptophyta</taxon>
        <taxon>Embryophyta</taxon>
        <taxon>Tracheophyta</taxon>
        <taxon>Spermatophyta</taxon>
        <taxon>Magnoliopsida</taxon>
        <taxon>eudicotyledons</taxon>
        <taxon>Gunneridae</taxon>
        <taxon>Pentapetalae</taxon>
        <taxon>rosids</taxon>
        <taxon>fabids</taxon>
        <taxon>Rosales</taxon>
        <taxon>Rosaceae</taxon>
        <taxon>Amygdaloideae</taxon>
        <taxon>Maleae</taxon>
        <taxon>Malus</taxon>
    </lineage>
</organism>